<keyword evidence="2" id="KW-1185">Reference proteome</keyword>
<dbReference type="OrthoDB" id="4211826at2"/>
<dbReference type="Proteomes" id="UP000320580">
    <property type="component" value="Chromosome"/>
</dbReference>
<reference evidence="1 2" key="1">
    <citation type="submission" date="2019-07" db="EMBL/GenBank/DDBJ databases">
        <authorList>
            <person name="Zhu P."/>
        </authorList>
    </citation>
    <scope>NUCLEOTIDE SEQUENCE [LARGE SCALE GENOMIC DNA]</scope>
    <source>
        <strain evidence="1 2">SSL-25</strain>
    </source>
</reference>
<name>A0A5B8J4N3_9ACTN</name>
<gene>
    <name evidence="1" type="ORF">FQU76_01150</name>
</gene>
<dbReference type="AlphaFoldDB" id="A0A5B8J4N3"/>
<evidence type="ECO:0000313" key="2">
    <source>
        <dbReference type="Proteomes" id="UP000320580"/>
    </source>
</evidence>
<dbReference type="KEGG" id="sqz:FQU76_01150"/>
<evidence type="ECO:0000313" key="1">
    <source>
        <dbReference type="EMBL" id="QDY75334.1"/>
    </source>
</evidence>
<organism evidence="1 2">
    <name type="scientific">Streptomyces qinzhouensis</name>
    <dbReference type="NCBI Taxonomy" id="2599401"/>
    <lineage>
        <taxon>Bacteria</taxon>
        <taxon>Bacillati</taxon>
        <taxon>Actinomycetota</taxon>
        <taxon>Actinomycetes</taxon>
        <taxon>Kitasatosporales</taxon>
        <taxon>Streptomycetaceae</taxon>
        <taxon>Streptomyces</taxon>
    </lineage>
</organism>
<proteinExistence type="predicted"/>
<sequence length="71" mass="7367">MTMESLLVPPPLPLTAVCRVCARVTTAPVEVGYIERASGPGLVQYVCPEHATALTPGPVPDELSRGGGAHE</sequence>
<protein>
    <submittedName>
        <fullName evidence="1">Uncharacterized protein</fullName>
    </submittedName>
</protein>
<dbReference type="EMBL" id="CP042266">
    <property type="protein sequence ID" value="QDY75334.1"/>
    <property type="molecule type" value="Genomic_DNA"/>
</dbReference>
<accession>A0A5B8J4N3</accession>